<sequence>MSSMKPESRNNKTTLKNIVEAAYGMQLLLQLSESDYSVGGMLRHMENKEVINDSQNGFTQGKSCLKNLTEYDSIPALVDKGRATDIIYLSQMTSLSLNWRNMDLTNGPLSG</sequence>
<evidence type="ECO:0000313" key="2">
    <source>
        <dbReference type="Proteomes" id="UP000233556"/>
    </source>
</evidence>
<dbReference type="AlphaFoldDB" id="A0A2I0U5V8"/>
<organism evidence="1 2">
    <name type="scientific">Limosa lapponica baueri</name>
    <dbReference type="NCBI Taxonomy" id="1758121"/>
    <lineage>
        <taxon>Eukaryota</taxon>
        <taxon>Metazoa</taxon>
        <taxon>Chordata</taxon>
        <taxon>Craniata</taxon>
        <taxon>Vertebrata</taxon>
        <taxon>Euteleostomi</taxon>
        <taxon>Archelosauria</taxon>
        <taxon>Archosauria</taxon>
        <taxon>Dinosauria</taxon>
        <taxon>Saurischia</taxon>
        <taxon>Theropoda</taxon>
        <taxon>Coelurosauria</taxon>
        <taxon>Aves</taxon>
        <taxon>Neognathae</taxon>
        <taxon>Neoaves</taxon>
        <taxon>Charadriiformes</taxon>
        <taxon>Scolopacidae</taxon>
        <taxon>Limosa</taxon>
    </lineage>
</organism>
<dbReference type="Proteomes" id="UP000233556">
    <property type="component" value="Unassembled WGS sequence"/>
</dbReference>
<keyword evidence="1" id="KW-0695">RNA-directed DNA polymerase</keyword>
<dbReference type="OrthoDB" id="416454at2759"/>
<name>A0A2I0U5V8_LIMLA</name>
<keyword evidence="2" id="KW-1185">Reference proteome</keyword>
<keyword evidence="1" id="KW-0808">Transferase</keyword>
<gene>
    <name evidence="1" type="ORF">llap_8222</name>
</gene>
<proteinExistence type="predicted"/>
<reference evidence="2" key="1">
    <citation type="submission" date="2017-11" db="EMBL/GenBank/DDBJ databases">
        <authorList>
            <person name="Lima N.C."/>
            <person name="Parody-Merino A.M."/>
            <person name="Battley P.F."/>
            <person name="Fidler A.E."/>
            <person name="Prosdocimi F."/>
        </authorList>
    </citation>
    <scope>NUCLEOTIDE SEQUENCE [LARGE SCALE GENOMIC DNA]</scope>
</reference>
<reference evidence="2" key="2">
    <citation type="submission" date="2017-12" db="EMBL/GenBank/DDBJ databases">
        <title>Genome sequence of the Bar-tailed Godwit (Limosa lapponica baueri).</title>
        <authorList>
            <person name="Lima N.C.B."/>
            <person name="Parody-Merino A.M."/>
            <person name="Battley P.F."/>
            <person name="Fidler A.E."/>
            <person name="Prosdocimi F."/>
        </authorList>
    </citation>
    <scope>NUCLEOTIDE SEQUENCE [LARGE SCALE GENOMIC DNA]</scope>
</reference>
<accession>A0A2I0U5V8</accession>
<dbReference type="EMBL" id="KZ506112">
    <property type="protein sequence ID" value="PKU41480.1"/>
    <property type="molecule type" value="Genomic_DNA"/>
</dbReference>
<dbReference type="GO" id="GO:0003964">
    <property type="term" value="F:RNA-directed DNA polymerase activity"/>
    <property type="evidence" value="ECO:0007669"/>
    <property type="project" value="UniProtKB-KW"/>
</dbReference>
<evidence type="ECO:0000313" key="1">
    <source>
        <dbReference type="EMBL" id="PKU41480.1"/>
    </source>
</evidence>
<keyword evidence="1" id="KW-0548">Nucleotidyltransferase</keyword>
<protein>
    <submittedName>
        <fullName evidence="1">Rna-directed dna polymerase from mobile element jockey-like</fullName>
    </submittedName>
</protein>